<evidence type="ECO:0000256" key="2">
    <source>
        <dbReference type="ARBA" id="ARBA00012438"/>
    </source>
</evidence>
<keyword evidence="3" id="KW-0597">Phosphoprotein</keyword>
<evidence type="ECO:0000256" key="4">
    <source>
        <dbReference type="ARBA" id="ARBA00022679"/>
    </source>
</evidence>
<feature type="transmembrane region" description="Helical" evidence="10">
    <location>
        <begin position="374"/>
        <end position="396"/>
    </location>
</feature>
<evidence type="ECO:0000256" key="3">
    <source>
        <dbReference type="ARBA" id="ARBA00022553"/>
    </source>
</evidence>
<dbReference type="KEGG" id="smon:AWR27_04865"/>
<dbReference type="Gene3D" id="1.20.5.1930">
    <property type="match status" value="1"/>
</dbReference>
<evidence type="ECO:0000313" key="13">
    <source>
        <dbReference type="Proteomes" id="UP000187941"/>
    </source>
</evidence>
<feature type="domain" description="Histidine kinase" evidence="11">
    <location>
        <begin position="436"/>
        <end position="623"/>
    </location>
</feature>
<evidence type="ECO:0000256" key="10">
    <source>
        <dbReference type="SAM" id="Phobius"/>
    </source>
</evidence>
<dbReference type="InterPro" id="IPR005467">
    <property type="entry name" value="His_kinase_dom"/>
</dbReference>
<keyword evidence="8" id="KW-0902">Two-component regulatory system</keyword>
<dbReference type="InterPro" id="IPR036890">
    <property type="entry name" value="HATPase_C_sf"/>
</dbReference>
<reference evidence="12 13" key="1">
    <citation type="submission" date="2016-01" db="EMBL/GenBank/DDBJ databases">
        <authorList>
            <person name="Oliw E.H."/>
        </authorList>
    </citation>
    <scope>NUCLEOTIDE SEQUENCE [LARGE SCALE GENOMIC DNA]</scope>
    <source>
        <strain evidence="12 13">DY10</strain>
    </source>
</reference>
<dbReference type="PROSITE" id="PS50109">
    <property type="entry name" value="HIS_KIN"/>
    <property type="match status" value="1"/>
</dbReference>
<dbReference type="PANTHER" id="PTHR24421">
    <property type="entry name" value="NITRATE/NITRITE SENSOR PROTEIN NARX-RELATED"/>
    <property type="match status" value="1"/>
</dbReference>
<dbReference type="InterPro" id="IPR003594">
    <property type="entry name" value="HATPase_dom"/>
</dbReference>
<dbReference type="Gene3D" id="3.30.565.10">
    <property type="entry name" value="Histidine kinase-like ATPase, C-terminal domain"/>
    <property type="match status" value="1"/>
</dbReference>
<evidence type="ECO:0000313" key="12">
    <source>
        <dbReference type="EMBL" id="AQG78722.1"/>
    </source>
</evidence>
<dbReference type="InterPro" id="IPR050482">
    <property type="entry name" value="Sensor_HK_TwoCompSys"/>
</dbReference>
<evidence type="ECO:0000256" key="5">
    <source>
        <dbReference type="ARBA" id="ARBA00022741"/>
    </source>
</evidence>
<dbReference type="InterPro" id="IPR011712">
    <property type="entry name" value="Sig_transdc_His_kin_sub3_dim/P"/>
</dbReference>
<keyword evidence="10" id="KW-0812">Transmembrane</keyword>
<keyword evidence="10" id="KW-1133">Transmembrane helix</keyword>
<name>A0A1P9WTM5_9BACT</name>
<dbReference type="SUPFAM" id="SSF48452">
    <property type="entry name" value="TPR-like"/>
    <property type="match status" value="1"/>
</dbReference>
<keyword evidence="9" id="KW-0175">Coiled coil</keyword>
<accession>A0A1P9WTM5</accession>
<dbReference type="GO" id="GO:0005524">
    <property type="term" value="F:ATP binding"/>
    <property type="evidence" value="ECO:0007669"/>
    <property type="project" value="UniProtKB-KW"/>
</dbReference>
<sequence>MACRESNRPASSGISVADSARVFRLFDRAYEVQNANPDSAYELIQQAGALSRQYGFDQGLFNYYNQAMYNRAAYRGDFALVKRLGDTALSLVQDPARQRFRMLMNFSRAIEYQFQEQNDSAIVYYLRALDNQVFTRDTSRVSMIQNNLAILFHFQQRDDLAVTYQQKALQNAISRNDTARIIGSYVNLYGFEIARADTATAFMYLKNGLALAADPKTWRDETELFKNAGEYYVARDRVDSARYYFTRYYDLTRSLYPPVYLAQPLIGLAQTDWLAGNIAATAARLATVARLTNPDSLPLLDRQNFYRLQHQLLKKTGQWEGALLALERYNRAIAAFQNGEKNRKLVQYDERVKQLTHEKQLADQQYALDRKNSLIVGLAVVCVLLVGLAVVLMLYWRKRKMLESEKLAKLELETEWAQLKSRMEAQQEERGRISQELHDELGTALTSISLASELLKQRAEGNSAEVQIIARASSEMTTRMNEIVWSLNVNNDNLQSLVAYIRKFCADFLGEAGIQMIFSETIANPRQELKGIIRRNVYQSVKEAIHNVVKHAEASQVELAIATVENELHILIRDNGKGMTGGPVESWSNGLRNMRRNIETIKGQINWSVNNGTQVRIQTPMTP</sequence>
<dbReference type="Pfam" id="PF07730">
    <property type="entry name" value="HisKA_3"/>
    <property type="match status" value="1"/>
</dbReference>
<evidence type="ECO:0000256" key="6">
    <source>
        <dbReference type="ARBA" id="ARBA00022777"/>
    </source>
</evidence>
<dbReference type="CDD" id="cd16917">
    <property type="entry name" value="HATPase_UhpB-NarQ-NarX-like"/>
    <property type="match status" value="1"/>
</dbReference>
<proteinExistence type="predicted"/>
<organism evidence="12 13">
    <name type="scientific">Spirosoma montaniterrae</name>
    <dbReference type="NCBI Taxonomy" id="1178516"/>
    <lineage>
        <taxon>Bacteria</taxon>
        <taxon>Pseudomonadati</taxon>
        <taxon>Bacteroidota</taxon>
        <taxon>Cytophagia</taxon>
        <taxon>Cytophagales</taxon>
        <taxon>Cytophagaceae</taxon>
        <taxon>Spirosoma</taxon>
    </lineage>
</organism>
<evidence type="ECO:0000259" key="11">
    <source>
        <dbReference type="PROSITE" id="PS50109"/>
    </source>
</evidence>
<dbReference type="SUPFAM" id="SSF55874">
    <property type="entry name" value="ATPase domain of HSP90 chaperone/DNA topoisomerase II/histidine kinase"/>
    <property type="match status" value="1"/>
</dbReference>
<evidence type="ECO:0000256" key="8">
    <source>
        <dbReference type="ARBA" id="ARBA00023012"/>
    </source>
</evidence>
<dbReference type="EMBL" id="CP014263">
    <property type="protein sequence ID" value="AQG78722.1"/>
    <property type="molecule type" value="Genomic_DNA"/>
</dbReference>
<keyword evidence="5" id="KW-0547">Nucleotide-binding</keyword>
<dbReference type="Pfam" id="PF02518">
    <property type="entry name" value="HATPase_c"/>
    <property type="match status" value="1"/>
</dbReference>
<dbReference type="STRING" id="1178516.AWR27_04865"/>
<keyword evidence="6" id="KW-0418">Kinase</keyword>
<dbReference type="InterPro" id="IPR011990">
    <property type="entry name" value="TPR-like_helical_dom_sf"/>
</dbReference>
<dbReference type="EC" id="2.7.13.3" evidence="2"/>
<keyword evidence="7" id="KW-0067">ATP-binding</keyword>
<dbReference type="Gene3D" id="1.25.40.10">
    <property type="entry name" value="Tetratricopeptide repeat domain"/>
    <property type="match status" value="1"/>
</dbReference>
<keyword evidence="10" id="KW-0472">Membrane</keyword>
<keyword evidence="4" id="KW-0808">Transferase</keyword>
<dbReference type="AlphaFoldDB" id="A0A1P9WTM5"/>
<dbReference type="GO" id="GO:0016020">
    <property type="term" value="C:membrane"/>
    <property type="evidence" value="ECO:0007669"/>
    <property type="project" value="InterPro"/>
</dbReference>
<comment type="catalytic activity">
    <reaction evidence="1">
        <text>ATP + protein L-histidine = ADP + protein N-phospho-L-histidine.</text>
        <dbReference type="EC" id="2.7.13.3"/>
    </reaction>
</comment>
<dbReference type="GO" id="GO:0046983">
    <property type="term" value="F:protein dimerization activity"/>
    <property type="evidence" value="ECO:0007669"/>
    <property type="project" value="InterPro"/>
</dbReference>
<protein>
    <recommendedName>
        <fullName evidence="2">histidine kinase</fullName>
        <ecNumber evidence="2">2.7.13.3</ecNumber>
    </recommendedName>
</protein>
<gene>
    <name evidence="12" type="ORF">AWR27_04865</name>
</gene>
<feature type="coiled-coil region" evidence="9">
    <location>
        <begin position="338"/>
        <end position="365"/>
    </location>
</feature>
<dbReference type="PANTHER" id="PTHR24421:SF10">
    <property type="entry name" value="NITRATE_NITRITE SENSOR PROTEIN NARQ"/>
    <property type="match status" value="1"/>
</dbReference>
<dbReference type="GO" id="GO:0000155">
    <property type="term" value="F:phosphorelay sensor kinase activity"/>
    <property type="evidence" value="ECO:0007669"/>
    <property type="project" value="InterPro"/>
</dbReference>
<evidence type="ECO:0000256" key="7">
    <source>
        <dbReference type="ARBA" id="ARBA00022840"/>
    </source>
</evidence>
<dbReference type="Proteomes" id="UP000187941">
    <property type="component" value="Chromosome"/>
</dbReference>
<evidence type="ECO:0000256" key="9">
    <source>
        <dbReference type="SAM" id="Coils"/>
    </source>
</evidence>
<evidence type="ECO:0000256" key="1">
    <source>
        <dbReference type="ARBA" id="ARBA00000085"/>
    </source>
</evidence>
<keyword evidence="13" id="KW-1185">Reference proteome</keyword>